<dbReference type="Pfam" id="PF12796">
    <property type="entry name" value="Ank_2"/>
    <property type="match status" value="1"/>
</dbReference>
<sequence length="619" mass="66939">MSRDEEQTGPLYAVPAAMVAAVAARRAVGDWRGACAAAGMDVAVDLPAIARRHGIEVAAAVQADVRHLLPDLVRWHLPRRGSGGWAPLEPRLAVPLAVYRGEGSTVALRVRTPEWTDRPQRLLLDVAPVTYDHRLEISLRERWDHTRFRWDARETSGLLRHLGGDRTPFFHRDGRPLSPDEVPREPPEKADPVALAEWVTVAQDRGDDLDAWLVAGVDADFTVPERLRTVAGHPVLTLQRAAALATLLPLLRAELDRQGEPYRALLCPTEPGWGRDVLELSVGVGPVRARFYEPAPGSCFLVPLGWWRRSADVELLRFGHTRPAALHPSVRAALFPDEPAEERGAAYAPLPGPDAGAPVAVRCTGEWHQVRWEPGGLATPSHGAEDLRRHRALEALGGAVAGCFAVARAWRAYNGQLPEAMVRLKAHLAAAAEHGDVDEVERLLDAGVDPVGVRGQDLRTLLHHVGRLGRATLVPRLVGAGIDVDSEDSLDRTPLLTALSDGAPAAVVHALLDAGADATSVDGRGVAALHLVRTRDAADFVPRLVAAGAGVEIVDDEGLTPLLSVLDVDTPVEAIRALLDAGADPTELTRWSRKSIEEIVAGYRRGDLGFLIEAYRARR</sequence>
<feature type="compositionally biased region" description="Basic and acidic residues" evidence="4">
    <location>
        <begin position="181"/>
        <end position="190"/>
    </location>
</feature>
<dbReference type="InterPro" id="IPR002110">
    <property type="entry name" value="Ankyrin_rpt"/>
</dbReference>
<evidence type="ECO:0000313" key="5">
    <source>
        <dbReference type="EMBL" id="GIJ72566.1"/>
    </source>
</evidence>
<dbReference type="Proteomes" id="UP000635606">
    <property type="component" value="Unassembled WGS sequence"/>
</dbReference>
<dbReference type="InterPro" id="IPR036770">
    <property type="entry name" value="Ankyrin_rpt-contain_sf"/>
</dbReference>
<dbReference type="RefSeq" id="WP_203932418.1">
    <property type="nucleotide sequence ID" value="NZ_BOPH01000102.1"/>
</dbReference>
<accession>A0A8J4EFB6</accession>
<keyword evidence="6" id="KW-1185">Reference proteome</keyword>
<dbReference type="PROSITE" id="PS50088">
    <property type="entry name" value="ANK_REPEAT"/>
    <property type="match status" value="1"/>
</dbReference>
<evidence type="ECO:0000256" key="1">
    <source>
        <dbReference type="ARBA" id="ARBA00022737"/>
    </source>
</evidence>
<reference evidence="5" key="1">
    <citation type="submission" date="2021-01" db="EMBL/GenBank/DDBJ databases">
        <title>Whole genome shotgun sequence of Virgisporangium ochraceum NBRC 16418.</title>
        <authorList>
            <person name="Komaki H."/>
            <person name="Tamura T."/>
        </authorList>
    </citation>
    <scope>NUCLEOTIDE SEQUENCE</scope>
    <source>
        <strain evidence="5">NBRC 16418</strain>
    </source>
</reference>
<feature type="region of interest" description="Disordered" evidence="4">
    <location>
        <begin position="171"/>
        <end position="190"/>
    </location>
</feature>
<dbReference type="SUPFAM" id="SSF48403">
    <property type="entry name" value="Ankyrin repeat"/>
    <property type="match status" value="1"/>
</dbReference>
<organism evidence="5 6">
    <name type="scientific">Virgisporangium ochraceum</name>
    <dbReference type="NCBI Taxonomy" id="65505"/>
    <lineage>
        <taxon>Bacteria</taxon>
        <taxon>Bacillati</taxon>
        <taxon>Actinomycetota</taxon>
        <taxon>Actinomycetes</taxon>
        <taxon>Micromonosporales</taxon>
        <taxon>Micromonosporaceae</taxon>
        <taxon>Virgisporangium</taxon>
    </lineage>
</organism>
<protein>
    <recommendedName>
        <fullName evidence="7">Ankyrin</fullName>
    </recommendedName>
</protein>
<dbReference type="AlphaFoldDB" id="A0A8J4EFB6"/>
<comment type="caution">
    <text evidence="5">The sequence shown here is derived from an EMBL/GenBank/DDBJ whole genome shotgun (WGS) entry which is preliminary data.</text>
</comment>
<dbReference type="EMBL" id="BOPH01000102">
    <property type="protein sequence ID" value="GIJ72566.1"/>
    <property type="molecule type" value="Genomic_DNA"/>
</dbReference>
<feature type="repeat" description="ANK" evidence="3">
    <location>
        <begin position="490"/>
        <end position="523"/>
    </location>
</feature>
<evidence type="ECO:0000256" key="4">
    <source>
        <dbReference type="SAM" id="MobiDB-lite"/>
    </source>
</evidence>
<keyword evidence="1" id="KW-0677">Repeat</keyword>
<dbReference type="Gene3D" id="1.25.40.20">
    <property type="entry name" value="Ankyrin repeat-containing domain"/>
    <property type="match status" value="1"/>
</dbReference>
<evidence type="ECO:0000256" key="3">
    <source>
        <dbReference type="PROSITE-ProRule" id="PRU00023"/>
    </source>
</evidence>
<evidence type="ECO:0000313" key="6">
    <source>
        <dbReference type="Proteomes" id="UP000635606"/>
    </source>
</evidence>
<proteinExistence type="predicted"/>
<evidence type="ECO:0000256" key="2">
    <source>
        <dbReference type="ARBA" id="ARBA00023043"/>
    </source>
</evidence>
<keyword evidence="2 3" id="KW-0040">ANK repeat</keyword>
<dbReference type="PANTHER" id="PTHR24171">
    <property type="entry name" value="ANKYRIN REPEAT DOMAIN-CONTAINING PROTEIN 39-RELATED"/>
    <property type="match status" value="1"/>
</dbReference>
<dbReference type="SMART" id="SM00248">
    <property type="entry name" value="ANK"/>
    <property type="match status" value="4"/>
</dbReference>
<evidence type="ECO:0008006" key="7">
    <source>
        <dbReference type="Google" id="ProtNLM"/>
    </source>
</evidence>
<name>A0A8J4EFB6_9ACTN</name>
<gene>
    <name evidence="5" type="ORF">Voc01_074830</name>
</gene>